<keyword evidence="3" id="KW-1185">Reference proteome</keyword>
<dbReference type="GO" id="GO:0006313">
    <property type="term" value="P:DNA transposition"/>
    <property type="evidence" value="ECO:0007669"/>
    <property type="project" value="InterPro"/>
</dbReference>
<dbReference type="GO" id="GO:0004803">
    <property type="term" value="F:transposase activity"/>
    <property type="evidence" value="ECO:0007669"/>
    <property type="project" value="InterPro"/>
</dbReference>
<dbReference type="GO" id="GO:0003677">
    <property type="term" value="F:DNA binding"/>
    <property type="evidence" value="ECO:0007669"/>
    <property type="project" value="InterPro"/>
</dbReference>
<proteinExistence type="predicted"/>
<evidence type="ECO:0000259" key="1">
    <source>
        <dbReference type="Pfam" id="PF01609"/>
    </source>
</evidence>
<sequence>MDFTSKGGFTTKIHALVDALGNPLKFILTPGQRHHITGANELVKGLHGSVLIADKGYDSNALIQTLEEQQCTAIVPPKKNRKIQRQYVAVFPIDHMDEILERNTHLAVRPAECEVAQDGVEYCGHVVGLGKRSPA</sequence>
<dbReference type="AlphaFoldDB" id="A0A8X7BNJ1"/>
<dbReference type="Proteomes" id="UP000886998">
    <property type="component" value="Unassembled WGS sequence"/>
</dbReference>
<dbReference type="InterPro" id="IPR002559">
    <property type="entry name" value="Transposase_11"/>
</dbReference>
<reference evidence="2" key="1">
    <citation type="submission" date="2020-08" db="EMBL/GenBank/DDBJ databases">
        <title>Multicomponent nature underlies the extraordinary mechanical properties of spider dragline silk.</title>
        <authorList>
            <person name="Kono N."/>
            <person name="Nakamura H."/>
            <person name="Mori M."/>
            <person name="Yoshida Y."/>
            <person name="Ohtoshi R."/>
            <person name="Malay A.D."/>
            <person name="Moran D.A.P."/>
            <person name="Tomita M."/>
            <person name="Numata K."/>
            <person name="Arakawa K."/>
        </authorList>
    </citation>
    <scope>NUCLEOTIDE SEQUENCE</scope>
</reference>
<dbReference type="Pfam" id="PF01609">
    <property type="entry name" value="DDE_Tnp_1"/>
    <property type="match status" value="1"/>
</dbReference>
<evidence type="ECO:0000313" key="3">
    <source>
        <dbReference type="Proteomes" id="UP000886998"/>
    </source>
</evidence>
<organism evidence="2 3">
    <name type="scientific">Trichonephila inaurata madagascariensis</name>
    <dbReference type="NCBI Taxonomy" id="2747483"/>
    <lineage>
        <taxon>Eukaryota</taxon>
        <taxon>Metazoa</taxon>
        <taxon>Ecdysozoa</taxon>
        <taxon>Arthropoda</taxon>
        <taxon>Chelicerata</taxon>
        <taxon>Arachnida</taxon>
        <taxon>Araneae</taxon>
        <taxon>Araneomorphae</taxon>
        <taxon>Entelegynae</taxon>
        <taxon>Araneoidea</taxon>
        <taxon>Nephilidae</taxon>
        <taxon>Trichonephila</taxon>
        <taxon>Trichonephila inaurata</taxon>
    </lineage>
</organism>
<feature type="domain" description="Transposase IS4-like" evidence="1">
    <location>
        <begin position="9"/>
        <end position="103"/>
    </location>
</feature>
<name>A0A8X7BNJ1_9ARAC</name>
<dbReference type="OrthoDB" id="5373317at2759"/>
<accession>A0A8X7BNJ1</accession>
<protein>
    <submittedName>
        <fullName evidence="2">Transposase</fullName>
    </submittedName>
</protein>
<comment type="caution">
    <text evidence="2">The sequence shown here is derived from an EMBL/GenBank/DDBJ whole genome shotgun (WGS) entry which is preliminary data.</text>
</comment>
<evidence type="ECO:0000313" key="2">
    <source>
        <dbReference type="EMBL" id="GFY38746.1"/>
    </source>
</evidence>
<dbReference type="EMBL" id="BMAV01001045">
    <property type="protein sequence ID" value="GFY38746.1"/>
    <property type="molecule type" value="Genomic_DNA"/>
</dbReference>
<gene>
    <name evidence="2" type="primary">TV41_05070</name>
    <name evidence="2" type="ORF">TNIN_159551</name>
</gene>